<name>A0A5C6XJ18_9DELT</name>
<dbReference type="PANTHER" id="PTHR30272:SF1">
    <property type="entry name" value="3-HYDROXYACYL-[ACYL-CARRIER-PROTEIN] DEHYDRATASE"/>
    <property type="match status" value="1"/>
</dbReference>
<comment type="caution">
    <text evidence="2">The sequence shown here is derived from an EMBL/GenBank/DDBJ whole genome shotgun (WGS) entry which is preliminary data.</text>
</comment>
<reference evidence="2 3" key="1">
    <citation type="submission" date="2019-08" db="EMBL/GenBank/DDBJ databases">
        <title>Bradymonadales sp. TMQ2.</title>
        <authorList>
            <person name="Liang Q."/>
        </authorList>
    </citation>
    <scope>NUCLEOTIDE SEQUENCE [LARGE SCALE GENOMIC DNA]</scope>
    <source>
        <strain evidence="2 3">TMQ2</strain>
    </source>
</reference>
<sequence>MMSDATIDLSDAGISKTLRRLRRRPLVDPAGWPLGVGGELEGRALVEELLPQRGPMLLVDELVGVDLERRVVLGRRLIGDDHVGLQGHFPKHPVLPGVLLIEMMGQVGLCLYTLLLREELAEEAAELQVRATKILGAHFVREVRPGDRVDLLVQAARFDTMLGECVAQALVGGEVVGVMAGEVTVF</sequence>
<evidence type="ECO:0000313" key="3">
    <source>
        <dbReference type="Proteomes" id="UP000321046"/>
    </source>
</evidence>
<dbReference type="InterPro" id="IPR029069">
    <property type="entry name" value="HotDog_dom_sf"/>
</dbReference>
<evidence type="ECO:0000313" key="2">
    <source>
        <dbReference type="EMBL" id="TXD40805.1"/>
    </source>
</evidence>
<proteinExistence type="predicted"/>
<dbReference type="AlphaFoldDB" id="A0A5C6XJ18"/>
<accession>A0A5C6XJ18</accession>
<organism evidence="2 3">
    <name type="scientific">Lujinxingia vulgaris</name>
    <dbReference type="NCBI Taxonomy" id="2600176"/>
    <lineage>
        <taxon>Bacteria</taxon>
        <taxon>Deltaproteobacteria</taxon>
        <taxon>Bradymonadales</taxon>
        <taxon>Lujinxingiaceae</taxon>
        <taxon>Lujinxingia</taxon>
    </lineage>
</organism>
<dbReference type="OrthoDB" id="9772788at2"/>
<evidence type="ECO:0000256" key="1">
    <source>
        <dbReference type="ARBA" id="ARBA00023239"/>
    </source>
</evidence>
<dbReference type="Proteomes" id="UP000321046">
    <property type="component" value="Unassembled WGS sequence"/>
</dbReference>
<gene>
    <name evidence="2" type="ORF">FRC96_05025</name>
</gene>
<dbReference type="GO" id="GO:0016829">
    <property type="term" value="F:lyase activity"/>
    <property type="evidence" value="ECO:0007669"/>
    <property type="project" value="UniProtKB-KW"/>
</dbReference>
<dbReference type="PANTHER" id="PTHR30272">
    <property type="entry name" value="3-HYDROXYACYL-[ACYL-CARRIER-PROTEIN] DEHYDRATASE"/>
    <property type="match status" value="1"/>
</dbReference>
<dbReference type="Pfam" id="PF07977">
    <property type="entry name" value="FabA"/>
    <property type="match status" value="1"/>
</dbReference>
<keyword evidence="1" id="KW-0456">Lyase</keyword>
<protein>
    <recommendedName>
        <fullName evidence="4">Beta-hydroxyacyl-ACP dehydratase</fullName>
    </recommendedName>
</protein>
<evidence type="ECO:0008006" key="4">
    <source>
        <dbReference type="Google" id="ProtNLM"/>
    </source>
</evidence>
<dbReference type="InterPro" id="IPR013114">
    <property type="entry name" value="FabA_FabZ"/>
</dbReference>
<dbReference type="SUPFAM" id="SSF54637">
    <property type="entry name" value="Thioesterase/thiol ester dehydrase-isomerase"/>
    <property type="match status" value="1"/>
</dbReference>
<dbReference type="Gene3D" id="3.10.129.10">
    <property type="entry name" value="Hotdog Thioesterase"/>
    <property type="match status" value="1"/>
</dbReference>
<dbReference type="EMBL" id="VOSL01000023">
    <property type="protein sequence ID" value="TXD40805.1"/>
    <property type="molecule type" value="Genomic_DNA"/>
</dbReference>